<name>A0A0E3ZHD3_9BACT</name>
<dbReference type="OrthoDB" id="9803532at2"/>
<feature type="domain" description="DUF403" evidence="1">
    <location>
        <begin position="1"/>
        <end position="314"/>
    </location>
</feature>
<accession>A0A0E3ZHD3</accession>
<keyword evidence="3" id="KW-1185">Reference proteome</keyword>
<evidence type="ECO:0000259" key="1">
    <source>
        <dbReference type="Pfam" id="PF04168"/>
    </source>
</evidence>
<organism evidence="2 3">
    <name type="scientific">Pontibacter korlensis</name>
    <dbReference type="NCBI Taxonomy" id="400092"/>
    <lineage>
        <taxon>Bacteria</taxon>
        <taxon>Pseudomonadati</taxon>
        <taxon>Bacteroidota</taxon>
        <taxon>Cytophagia</taxon>
        <taxon>Cytophagales</taxon>
        <taxon>Hymenobacteraceae</taxon>
        <taxon>Pontibacter</taxon>
    </lineage>
</organism>
<dbReference type="PANTHER" id="PTHR34595:SF7">
    <property type="entry name" value="SLL1039 PROTEIN"/>
    <property type="match status" value="1"/>
</dbReference>
<dbReference type="InterPro" id="IPR051680">
    <property type="entry name" value="ATP-dep_Glu-Cys_Ligase-2"/>
</dbReference>
<dbReference type="InterPro" id="IPR007296">
    <property type="entry name" value="DUF403"/>
</dbReference>
<dbReference type="PANTHER" id="PTHR34595">
    <property type="entry name" value="BLR5612 PROTEIN"/>
    <property type="match status" value="1"/>
</dbReference>
<dbReference type="HOGENOM" id="CLU_071567_1_0_10"/>
<dbReference type="KEGG" id="pko:PKOR_14130"/>
<dbReference type="AlphaFoldDB" id="A0A0E3ZHD3"/>
<reference evidence="2 3" key="1">
    <citation type="journal article" date="2015" name="Sci. Rep.">
        <title>Unraveling adaptation of Pontibacter korlensis to radiation and infertility in desert through complete genome and comparative transcriptomic analysis.</title>
        <authorList>
            <person name="Dai J."/>
            <person name="Dai W."/>
            <person name="Qiu C."/>
            <person name="Yang Z."/>
            <person name="Zhang Y."/>
            <person name="Zhou M."/>
            <person name="Zhang L."/>
            <person name="Fang C."/>
            <person name="Gao Q."/>
            <person name="Yang Q."/>
            <person name="Li X."/>
            <person name="Wang Z."/>
            <person name="Wang Z."/>
            <person name="Jia Z."/>
            <person name="Chen X."/>
        </authorList>
    </citation>
    <scope>NUCLEOTIDE SEQUENCE [LARGE SCALE GENOMIC DNA]</scope>
    <source>
        <strain evidence="2 3">X14-1T</strain>
    </source>
</reference>
<dbReference type="Pfam" id="PF04168">
    <property type="entry name" value="Alpha-E"/>
    <property type="match status" value="1"/>
</dbReference>
<sequence>MLSRIGNSLFWLGRYIERAEHIARYARVQYTSSVDAPLGQIREFVLESILDMAGNRQGYFSVHQQLNDDAVIDYTAFSDNNPYSVLAYINMIRENARGARDSISIELWEAINSFYHKINAYTTAGFQGKELEYFARKVEENSYVIKGYIENTLLRNEVWMLISLGIYLERAVQIIQILRTKLKDLEKLDTTKLSGGALENFHWNTILESTESSDMYMRSYKTSPNRRNVMDFLLFDATFPKSVAFSLASVQQCIQHISFQEDTKKGSISFMAGKLACRFQYDTIEEVENTAPQFLEKMLGSIYELAHLLNTKYLKYS</sequence>
<dbReference type="RefSeq" id="WP_046311564.1">
    <property type="nucleotide sequence ID" value="NZ_CBCSCY010000017.1"/>
</dbReference>
<proteinExistence type="predicted"/>
<gene>
    <name evidence="2" type="ORF">PKOR_14130</name>
</gene>
<protein>
    <recommendedName>
        <fullName evidence="1">DUF403 domain-containing protein</fullName>
    </recommendedName>
</protein>
<dbReference type="STRING" id="400092.PKOR_14130"/>
<dbReference type="Proteomes" id="UP000033109">
    <property type="component" value="Chromosome"/>
</dbReference>
<dbReference type="EMBL" id="CP009621">
    <property type="protein sequence ID" value="AKD04023.1"/>
    <property type="molecule type" value="Genomic_DNA"/>
</dbReference>
<evidence type="ECO:0000313" key="3">
    <source>
        <dbReference type="Proteomes" id="UP000033109"/>
    </source>
</evidence>
<evidence type="ECO:0000313" key="2">
    <source>
        <dbReference type="EMBL" id="AKD04023.1"/>
    </source>
</evidence>
<dbReference type="PATRIC" id="fig|400092.3.peg.3078"/>